<evidence type="ECO:0000256" key="10">
    <source>
        <dbReference type="ARBA" id="ARBA00030775"/>
    </source>
</evidence>
<reference evidence="13" key="1">
    <citation type="submission" date="2022-11" db="EMBL/GenBank/DDBJ databases">
        <title>Pseudomonas triclosanedens sp. nov., a triclosan degrader isolated from activated sludge.</title>
        <authorList>
            <person name="Yin Y."/>
            <person name="Lu Z."/>
        </authorList>
    </citation>
    <scope>NUCLEOTIDE SEQUENCE</scope>
    <source>
        <strain evidence="13">ZM23</strain>
    </source>
</reference>
<name>A0ABY7A2V4_9PSED</name>
<evidence type="ECO:0000256" key="1">
    <source>
        <dbReference type="ARBA" id="ARBA00004377"/>
    </source>
</evidence>
<evidence type="ECO:0000313" key="14">
    <source>
        <dbReference type="Proteomes" id="UP001163624"/>
    </source>
</evidence>
<keyword evidence="5" id="KW-0997">Cell inner membrane</keyword>
<keyword evidence="6 11" id="KW-0812">Transmembrane</keyword>
<keyword evidence="4" id="KW-0488">Methylation</keyword>
<keyword evidence="3" id="KW-1003">Cell membrane</keyword>
<accession>A0ABY7A2V4</accession>
<evidence type="ECO:0000256" key="11">
    <source>
        <dbReference type="SAM" id="Phobius"/>
    </source>
</evidence>
<dbReference type="Proteomes" id="UP001163624">
    <property type="component" value="Chromosome"/>
</dbReference>
<evidence type="ECO:0000256" key="8">
    <source>
        <dbReference type="ARBA" id="ARBA00023136"/>
    </source>
</evidence>
<dbReference type="NCBIfam" id="TIGR02532">
    <property type="entry name" value="IV_pilin_GFxxxE"/>
    <property type="match status" value="1"/>
</dbReference>
<dbReference type="InterPro" id="IPR012902">
    <property type="entry name" value="N_methyl_site"/>
</dbReference>
<evidence type="ECO:0000256" key="6">
    <source>
        <dbReference type="ARBA" id="ARBA00022692"/>
    </source>
</evidence>
<keyword evidence="7 11" id="KW-1133">Transmembrane helix</keyword>
<dbReference type="Pfam" id="PF12019">
    <property type="entry name" value="GspH"/>
    <property type="match status" value="1"/>
</dbReference>
<keyword evidence="8 11" id="KW-0472">Membrane</keyword>
<proteinExistence type="inferred from homology"/>
<dbReference type="Gene3D" id="3.55.40.10">
    <property type="entry name" value="minor pseudopilin epsh domain"/>
    <property type="match status" value="1"/>
</dbReference>
<gene>
    <name evidence="13" type="ORF">OU419_04910</name>
</gene>
<evidence type="ECO:0000256" key="5">
    <source>
        <dbReference type="ARBA" id="ARBA00022519"/>
    </source>
</evidence>
<organism evidence="13 14">
    <name type="scientific">Pseudomonas triclosanedens</name>
    <dbReference type="NCBI Taxonomy" id="2961893"/>
    <lineage>
        <taxon>Bacteria</taxon>
        <taxon>Pseudomonadati</taxon>
        <taxon>Pseudomonadota</taxon>
        <taxon>Gammaproteobacteria</taxon>
        <taxon>Pseudomonadales</taxon>
        <taxon>Pseudomonadaceae</taxon>
        <taxon>Pseudomonas</taxon>
    </lineage>
</organism>
<evidence type="ECO:0000259" key="12">
    <source>
        <dbReference type="Pfam" id="PF12019"/>
    </source>
</evidence>
<feature type="domain" description="General secretion pathway GspH" evidence="12">
    <location>
        <begin position="46"/>
        <end position="149"/>
    </location>
</feature>
<comment type="subcellular location">
    <subcellularLocation>
        <location evidence="1">Cell inner membrane</location>
        <topology evidence="1">Single-pass membrane protein</topology>
    </subcellularLocation>
</comment>
<evidence type="ECO:0000313" key="13">
    <source>
        <dbReference type="EMBL" id="WAI50610.1"/>
    </source>
</evidence>
<dbReference type="SUPFAM" id="SSF54523">
    <property type="entry name" value="Pili subunits"/>
    <property type="match status" value="1"/>
</dbReference>
<evidence type="ECO:0000256" key="2">
    <source>
        <dbReference type="ARBA" id="ARBA00021549"/>
    </source>
</evidence>
<dbReference type="Pfam" id="PF07963">
    <property type="entry name" value="N_methyl"/>
    <property type="match status" value="1"/>
</dbReference>
<protein>
    <recommendedName>
        <fullName evidence="2">Type II secretion system protein H</fullName>
    </recommendedName>
    <alternativeName>
        <fullName evidence="10">General secretion pathway protein H</fullName>
    </alternativeName>
</protein>
<dbReference type="InterPro" id="IPR022346">
    <property type="entry name" value="T2SS_GspH"/>
</dbReference>
<dbReference type="RefSeq" id="WP_254471110.1">
    <property type="nucleotide sequence ID" value="NZ_CP113432.1"/>
</dbReference>
<dbReference type="PROSITE" id="PS00409">
    <property type="entry name" value="PROKAR_NTER_METHYL"/>
    <property type="match status" value="1"/>
</dbReference>
<evidence type="ECO:0000256" key="7">
    <source>
        <dbReference type="ARBA" id="ARBA00022989"/>
    </source>
</evidence>
<feature type="transmembrane region" description="Helical" evidence="11">
    <location>
        <begin position="12"/>
        <end position="30"/>
    </location>
</feature>
<comment type="similarity">
    <text evidence="9">Belongs to the GSP H family.</text>
</comment>
<keyword evidence="14" id="KW-1185">Reference proteome</keyword>
<dbReference type="EMBL" id="CP113432">
    <property type="protein sequence ID" value="WAI50610.1"/>
    <property type="molecule type" value="Genomic_DNA"/>
</dbReference>
<evidence type="ECO:0000256" key="4">
    <source>
        <dbReference type="ARBA" id="ARBA00022481"/>
    </source>
</evidence>
<dbReference type="InterPro" id="IPR045584">
    <property type="entry name" value="Pilin-like"/>
</dbReference>
<sequence>MSRPKGSAGFTLIELMVTILLLVILAGFAVPNFTSLIRSNRVQSVADEFYSLLQYARTEAVTRGQQVTLTASSATTWQGALTVSTAATTLRRQGTEGFGQSNISITSGAATLAFRPNGSSTTAALACFAVCPTDTATPSCRIVQVQTSGRVLPPATGVCP</sequence>
<evidence type="ECO:0000256" key="9">
    <source>
        <dbReference type="ARBA" id="ARBA00025772"/>
    </source>
</evidence>
<evidence type="ECO:0000256" key="3">
    <source>
        <dbReference type="ARBA" id="ARBA00022475"/>
    </source>
</evidence>